<feature type="region of interest" description="Disordered" evidence="1">
    <location>
        <begin position="196"/>
        <end position="233"/>
    </location>
</feature>
<dbReference type="PANTHER" id="PTHR38926">
    <property type="entry name" value="F-BOX DOMAIN CONTAINING PROTEIN, EXPRESSED"/>
    <property type="match status" value="1"/>
</dbReference>
<dbReference type="InterPro" id="IPR036047">
    <property type="entry name" value="F-box-like_dom_sf"/>
</dbReference>
<accession>A0A388KMU6</accession>
<dbReference type="STRING" id="69332.A0A388KMU6"/>
<dbReference type="InterPro" id="IPR032675">
    <property type="entry name" value="LRR_dom_sf"/>
</dbReference>
<dbReference type="InterPro" id="IPR001810">
    <property type="entry name" value="F-box_dom"/>
</dbReference>
<evidence type="ECO:0000313" key="4">
    <source>
        <dbReference type="Proteomes" id="UP000265515"/>
    </source>
</evidence>
<dbReference type="SUPFAM" id="SSF81383">
    <property type="entry name" value="F-box domain"/>
    <property type="match status" value="1"/>
</dbReference>
<protein>
    <recommendedName>
        <fullName evidence="2">F-box domain-containing protein</fullName>
    </recommendedName>
</protein>
<proteinExistence type="predicted"/>
<dbReference type="EMBL" id="BFEA01000144">
    <property type="protein sequence ID" value="GBG71263.1"/>
    <property type="molecule type" value="Genomic_DNA"/>
</dbReference>
<name>A0A388KMU6_CHABU</name>
<dbReference type="Gene3D" id="3.80.10.10">
    <property type="entry name" value="Ribonuclease Inhibitor"/>
    <property type="match status" value="1"/>
</dbReference>
<feature type="compositionally biased region" description="Basic and acidic residues" evidence="1">
    <location>
        <begin position="43"/>
        <end position="66"/>
    </location>
</feature>
<gene>
    <name evidence="3" type="ORF">CBR_g8684</name>
</gene>
<dbReference type="PANTHER" id="PTHR38926:SF5">
    <property type="entry name" value="F-BOX AND LEUCINE-RICH REPEAT PROTEIN 6"/>
    <property type="match status" value="1"/>
</dbReference>
<dbReference type="Proteomes" id="UP000265515">
    <property type="component" value="Unassembled WGS sequence"/>
</dbReference>
<dbReference type="Pfam" id="PF12937">
    <property type="entry name" value="F-box-like"/>
    <property type="match status" value="1"/>
</dbReference>
<feature type="compositionally biased region" description="Basic and acidic residues" evidence="1">
    <location>
        <begin position="7"/>
        <end position="34"/>
    </location>
</feature>
<sequence length="482" mass="54092">MESTIGIEKERNTEDVSLRREGDPTRDQQTDQRPDYLPALPPERGEMFFKNDAAKSESAGVERETEGVFLESDAERDVANAEEKGGAFLSERSDTETSPQHSDDSSHRPSTSHDHHPPYTCHDQCDLKDKRADDVGVGHDSRDLCLLQSDTETPPQHRDDSTHRPCTDHHQHHQWHVEDKHANEVGVGHDLRDLDLSERDTETPPPHRGDASPRPCTDHHQHPPHTRHQECNLEDKRADDVAVGHDWRELEHDALVHIFSFLSFVQQKIHVGAVCKSWHRASLDPCCWKEADAFVPSFWRSDSTKRAATAAVMRSQGQLIRLATWDCDPDILDLIGRNCPLLQQLELMSFGLDRPWIEAVDAIGNGCQGLRELIMTMTFAPPEDKSPDFTRKLLPSLPKLTALHLGDTLIDDGVISVMGDNLPNLEILTLAVETEITDASLGFIGQKFRGLKTLVLKYCGKVTGAGLNSLWLARPKLQVVVE</sequence>
<comment type="caution">
    <text evidence="3">The sequence shown here is derived from an EMBL/GenBank/DDBJ whole genome shotgun (WGS) entry which is preliminary data.</text>
</comment>
<evidence type="ECO:0000259" key="2">
    <source>
        <dbReference type="Pfam" id="PF12937"/>
    </source>
</evidence>
<organism evidence="3 4">
    <name type="scientific">Chara braunii</name>
    <name type="common">Braun's stonewort</name>
    <dbReference type="NCBI Taxonomy" id="69332"/>
    <lineage>
        <taxon>Eukaryota</taxon>
        <taxon>Viridiplantae</taxon>
        <taxon>Streptophyta</taxon>
        <taxon>Charophyceae</taxon>
        <taxon>Charales</taxon>
        <taxon>Characeae</taxon>
        <taxon>Chara</taxon>
    </lineage>
</organism>
<keyword evidence="4" id="KW-1185">Reference proteome</keyword>
<feature type="domain" description="F-box" evidence="2">
    <location>
        <begin position="253"/>
        <end position="290"/>
    </location>
</feature>
<evidence type="ECO:0000313" key="3">
    <source>
        <dbReference type="EMBL" id="GBG71263.1"/>
    </source>
</evidence>
<feature type="region of interest" description="Disordered" evidence="1">
    <location>
        <begin position="146"/>
        <end position="181"/>
    </location>
</feature>
<feature type="region of interest" description="Disordered" evidence="1">
    <location>
        <begin position="1"/>
        <end position="122"/>
    </location>
</feature>
<evidence type="ECO:0000256" key="1">
    <source>
        <dbReference type="SAM" id="MobiDB-lite"/>
    </source>
</evidence>
<dbReference type="OrthoDB" id="1929062at2759"/>
<dbReference type="Gene3D" id="1.20.1280.50">
    <property type="match status" value="1"/>
</dbReference>
<feature type="compositionally biased region" description="Basic and acidic residues" evidence="1">
    <location>
        <begin position="73"/>
        <end position="122"/>
    </location>
</feature>
<feature type="compositionally biased region" description="Basic and acidic residues" evidence="1">
    <location>
        <begin position="155"/>
        <end position="181"/>
    </location>
</feature>
<dbReference type="AlphaFoldDB" id="A0A388KMU6"/>
<dbReference type="Gramene" id="GBG71263">
    <property type="protein sequence ID" value="GBG71263"/>
    <property type="gene ID" value="CBR_g8684"/>
</dbReference>
<reference evidence="3 4" key="1">
    <citation type="journal article" date="2018" name="Cell">
        <title>The Chara Genome: Secondary Complexity and Implications for Plant Terrestrialization.</title>
        <authorList>
            <person name="Nishiyama T."/>
            <person name="Sakayama H."/>
            <person name="Vries J.D."/>
            <person name="Buschmann H."/>
            <person name="Saint-Marcoux D."/>
            <person name="Ullrich K.K."/>
            <person name="Haas F.B."/>
            <person name="Vanderstraeten L."/>
            <person name="Becker D."/>
            <person name="Lang D."/>
            <person name="Vosolsobe S."/>
            <person name="Rombauts S."/>
            <person name="Wilhelmsson P.K.I."/>
            <person name="Janitza P."/>
            <person name="Kern R."/>
            <person name="Heyl A."/>
            <person name="Rumpler F."/>
            <person name="Villalobos L.I.A.C."/>
            <person name="Clay J.M."/>
            <person name="Skokan R."/>
            <person name="Toyoda A."/>
            <person name="Suzuki Y."/>
            <person name="Kagoshima H."/>
            <person name="Schijlen E."/>
            <person name="Tajeshwar N."/>
            <person name="Catarino B."/>
            <person name="Hetherington A.J."/>
            <person name="Saltykova A."/>
            <person name="Bonnot C."/>
            <person name="Breuninger H."/>
            <person name="Symeonidi A."/>
            <person name="Radhakrishnan G.V."/>
            <person name="Van Nieuwerburgh F."/>
            <person name="Deforce D."/>
            <person name="Chang C."/>
            <person name="Karol K.G."/>
            <person name="Hedrich R."/>
            <person name="Ulvskov P."/>
            <person name="Glockner G."/>
            <person name="Delwiche C.F."/>
            <person name="Petrasek J."/>
            <person name="Van de Peer Y."/>
            <person name="Friml J."/>
            <person name="Beilby M."/>
            <person name="Dolan L."/>
            <person name="Kohara Y."/>
            <person name="Sugano S."/>
            <person name="Fujiyama A."/>
            <person name="Delaux P.-M."/>
            <person name="Quint M."/>
            <person name="TheiBen G."/>
            <person name="Hagemann M."/>
            <person name="Harholt J."/>
            <person name="Dunand C."/>
            <person name="Zachgo S."/>
            <person name="Langdale J."/>
            <person name="Maumus F."/>
            <person name="Straeten D.V.D."/>
            <person name="Gould S.B."/>
            <person name="Rensing S.A."/>
        </authorList>
    </citation>
    <scope>NUCLEOTIDE SEQUENCE [LARGE SCALE GENOMIC DNA]</scope>
    <source>
        <strain evidence="3 4">S276</strain>
    </source>
</reference>
<dbReference type="SUPFAM" id="SSF52047">
    <property type="entry name" value="RNI-like"/>
    <property type="match status" value="1"/>
</dbReference>